<evidence type="ECO:0000313" key="2">
    <source>
        <dbReference type="Proteomes" id="UP000307562"/>
    </source>
</evidence>
<dbReference type="KEGG" id="npl:FGF80_18645"/>
<evidence type="ECO:0000313" key="1">
    <source>
        <dbReference type="EMBL" id="QCW05265.1"/>
    </source>
</evidence>
<dbReference type="GeneID" id="96158160"/>
<dbReference type="AlphaFoldDB" id="A0A4P9TM15"/>
<keyword evidence="1" id="KW-0614">Plasmid</keyword>
<dbReference type="RefSeq" id="WP_138655722.1">
    <property type="nucleotide sequence ID" value="NZ_CP040639.1"/>
</dbReference>
<sequence length="123" mass="14027">MVETPADKIDIEDYDSIDSYIDDALEAGWTLEAEDFEGRPCAYCGDLIDYADVMGDPEFDVPTYDIRVTDPDADGPEPYIDRHYFCSADCRDTARRSTEWHLTGQTEHVEPDRIHIDDVEGMI</sequence>
<dbReference type="Proteomes" id="UP000307562">
    <property type="component" value="Plasmid pNPA70"/>
</dbReference>
<proteinExistence type="predicted"/>
<geneLocation type="plasmid" evidence="2">
    <name>pnpa70</name>
</geneLocation>
<gene>
    <name evidence="1" type="ORF">FGF80_18645</name>
</gene>
<reference evidence="2" key="1">
    <citation type="submission" date="2019-05" db="EMBL/GenBank/DDBJ databases">
        <title>Complete Genome Sequence and Methylation Pattern of the Halophilic Archaeon Natrinema pallidum BOL6-1.</title>
        <authorList>
            <person name="DasSarma P."/>
            <person name="DasSarma B.P."/>
            <person name="DasSarma S.L."/>
            <person name="Martinez F.L."/>
            <person name="Guzman D."/>
            <person name="Roberts R.J."/>
            <person name="DasSarma S."/>
        </authorList>
    </citation>
    <scope>NUCLEOTIDE SEQUENCE [LARGE SCALE GENOMIC DNA]</scope>
    <source>
        <strain evidence="2">BOL6-1</strain>
        <plasmid evidence="2">pnpa70</plasmid>
    </source>
</reference>
<protein>
    <submittedName>
        <fullName evidence="1">Uncharacterized protein</fullName>
    </submittedName>
</protein>
<organism evidence="1 2">
    <name type="scientific">Natrinema pallidum</name>
    <dbReference type="NCBI Taxonomy" id="69527"/>
    <lineage>
        <taxon>Archaea</taxon>
        <taxon>Methanobacteriati</taxon>
        <taxon>Methanobacteriota</taxon>
        <taxon>Stenosarchaea group</taxon>
        <taxon>Halobacteria</taxon>
        <taxon>Halobacteriales</taxon>
        <taxon>Natrialbaceae</taxon>
        <taxon>Natrinema</taxon>
    </lineage>
</organism>
<name>A0A4P9TM15_9EURY</name>
<dbReference type="EMBL" id="CP040639">
    <property type="protein sequence ID" value="QCW05265.1"/>
    <property type="molecule type" value="Genomic_DNA"/>
</dbReference>
<accession>A0A4P9TM15</accession>
<keyword evidence="2" id="KW-1185">Reference proteome</keyword>